<reference evidence="2 3" key="1">
    <citation type="submission" date="2021-06" db="EMBL/GenBank/DDBJ databases">
        <authorList>
            <person name="Palmer J.M."/>
        </authorList>
    </citation>
    <scope>NUCLEOTIDE SEQUENCE [LARGE SCALE GENOMIC DNA]</scope>
    <source>
        <strain evidence="3">if_2019</strain>
        <tissue evidence="2">Muscle</tissue>
    </source>
</reference>
<comment type="caution">
    <text evidence="2">The sequence shown here is derived from an EMBL/GenBank/DDBJ whole genome shotgun (WGS) entry which is preliminary data.</text>
</comment>
<evidence type="ECO:0000256" key="1">
    <source>
        <dbReference type="SAM" id="MobiDB-lite"/>
    </source>
</evidence>
<organism evidence="2 3">
    <name type="scientific">Ilyodon furcidens</name>
    <name type="common">goldbreast splitfin</name>
    <dbReference type="NCBI Taxonomy" id="33524"/>
    <lineage>
        <taxon>Eukaryota</taxon>
        <taxon>Metazoa</taxon>
        <taxon>Chordata</taxon>
        <taxon>Craniata</taxon>
        <taxon>Vertebrata</taxon>
        <taxon>Euteleostomi</taxon>
        <taxon>Actinopterygii</taxon>
        <taxon>Neopterygii</taxon>
        <taxon>Teleostei</taxon>
        <taxon>Neoteleostei</taxon>
        <taxon>Acanthomorphata</taxon>
        <taxon>Ovalentaria</taxon>
        <taxon>Atherinomorphae</taxon>
        <taxon>Cyprinodontiformes</taxon>
        <taxon>Goodeidae</taxon>
        <taxon>Ilyodon</taxon>
    </lineage>
</organism>
<gene>
    <name evidence="2" type="ORF">ILYODFUR_017677</name>
</gene>
<accession>A0ABV0UL32</accession>
<name>A0ABV0UL32_9TELE</name>
<feature type="region of interest" description="Disordered" evidence="1">
    <location>
        <begin position="1"/>
        <end position="22"/>
    </location>
</feature>
<evidence type="ECO:0000313" key="3">
    <source>
        <dbReference type="Proteomes" id="UP001482620"/>
    </source>
</evidence>
<sequence length="84" mass="9114">MKLSETTGGEAELHGAVAADTRDDSRYEDTTCYLQEVMTSGIKFSCRIGPPDGLICLMFIFLMESSFAIISSQPVYTKCIPPAG</sequence>
<protein>
    <submittedName>
        <fullName evidence="2">Uncharacterized protein</fullName>
    </submittedName>
</protein>
<dbReference type="EMBL" id="JAHRIQ010071192">
    <property type="protein sequence ID" value="MEQ2244492.1"/>
    <property type="molecule type" value="Genomic_DNA"/>
</dbReference>
<proteinExistence type="predicted"/>
<evidence type="ECO:0000313" key="2">
    <source>
        <dbReference type="EMBL" id="MEQ2244492.1"/>
    </source>
</evidence>
<dbReference type="Proteomes" id="UP001482620">
    <property type="component" value="Unassembled WGS sequence"/>
</dbReference>
<keyword evidence="3" id="KW-1185">Reference proteome</keyword>